<evidence type="ECO:0000256" key="2">
    <source>
        <dbReference type="ARBA" id="ARBA00022803"/>
    </source>
</evidence>
<keyword evidence="1" id="KW-0677">Repeat</keyword>
<dbReference type="Gene3D" id="1.25.40.10">
    <property type="entry name" value="Tetratricopeptide repeat domain"/>
    <property type="match status" value="1"/>
</dbReference>
<keyword evidence="4" id="KW-1185">Reference proteome</keyword>
<dbReference type="OrthoDB" id="600336at2759"/>
<protein>
    <submittedName>
        <fullName evidence="3">Uncharacterized protein</fullName>
    </submittedName>
</protein>
<sequence length="307" mass="33221">MSSVALIDTLKGKAAAYVMEKQWQAALDIYDEILDVASSVSDSKESVPPLLIATIFSNMSSCRLNMGDIELAVIDADSAIKLAPKWSKAHCRRALALMALERFDEAKVSMDMARVLEPNNKEFVALEARLAAARRGGGESGAVSGEAKPAVDAMKAPAGAILVEDHLKLTAVSMPLQLDPSQVFLPPALVKLGIPIAIAFRPQSERKGDNQLAAAFMIDLATGFAPARWTTGETGDVVVFRTDGGGITKIEVFALWDYFNIAIDAFKEGSPPDFTREHMLEWQESYNDMAQQCGEDDASLGEVHFVE</sequence>
<dbReference type="EMBL" id="CYKH01000484">
    <property type="protein sequence ID" value="CUG00085.1"/>
    <property type="molecule type" value="Genomic_DNA"/>
</dbReference>
<dbReference type="InterPro" id="IPR011990">
    <property type="entry name" value="TPR-like_helical_dom_sf"/>
</dbReference>
<evidence type="ECO:0000256" key="1">
    <source>
        <dbReference type="ARBA" id="ARBA00022737"/>
    </source>
</evidence>
<dbReference type="VEuPathDB" id="TriTrypDB:BSAL_69035"/>
<proteinExistence type="predicted"/>
<name>A0A0S4IUV9_BODSA</name>
<dbReference type="Proteomes" id="UP000051952">
    <property type="component" value="Unassembled WGS sequence"/>
</dbReference>
<dbReference type="AlphaFoldDB" id="A0A0S4IUV9"/>
<dbReference type="InterPro" id="IPR019734">
    <property type="entry name" value="TPR_rpt"/>
</dbReference>
<gene>
    <name evidence="3" type="ORF">BSAL_69035</name>
</gene>
<dbReference type="PANTHER" id="PTHR22904:SF523">
    <property type="entry name" value="STRESS-INDUCED-PHOSPHOPROTEIN 1"/>
    <property type="match status" value="1"/>
</dbReference>
<evidence type="ECO:0000313" key="3">
    <source>
        <dbReference type="EMBL" id="CUG00085.1"/>
    </source>
</evidence>
<dbReference type="SUPFAM" id="SSF48452">
    <property type="entry name" value="TPR-like"/>
    <property type="match status" value="1"/>
</dbReference>
<reference evidence="4" key="1">
    <citation type="submission" date="2015-09" db="EMBL/GenBank/DDBJ databases">
        <authorList>
            <consortium name="Pathogen Informatics"/>
        </authorList>
    </citation>
    <scope>NUCLEOTIDE SEQUENCE [LARGE SCALE GENOMIC DNA]</scope>
    <source>
        <strain evidence="4">Lake Konstanz</strain>
    </source>
</reference>
<dbReference type="PANTHER" id="PTHR22904">
    <property type="entry name" value="TPR REPEAT CONTAINING PROTEIN"/>
    <property type="match status" value="1"/>
</dbReference>
<evidence type="ECO:0000313" key="4">
    <source>
        <dbReference type="Proteomes" id="UP000051952"/>
    </source>
</evidence>
<accession>A0A0S4IUV9</accession>
<keyword evidence="2" id="KW-0802">TPR repeat</keyword>
<dbReference type="GO" id="GO:0051879">
    <property type="term" value="F:Hsp90 protein binding"/>
    <property type="evidence" value="ECO:0007669"/>
    <property type="project" value="TreeGrafter"/>
</dbReference>
<dbReference type="SMART" id="SM00028">
    <property type="entry name" value="TPR"/>
    <property type="match status" value="3"/>
</dbReference>
<organism evidence="3 4">
    <name type="scientific">Bodo saltans</name>
    <name type="common">Flagellated protozoan</name>
    <dbReference type="NCBI Taxonomy" id="75058"/>
    <lineage>
        <taxon>Eukaryota</taxon>
        <taxon>Discoba</taxon>
        <taxon>Euglenozoa</taxon>
        <taxon>Kinetoplastea</taxon>
        <taxon>Metakinetoplastina</taxon>
        <taxon>Eubodonida</taxon>
        <taxon>Bodonidae</taxon>
        <taxon>Bodo</taxon>
    </lineage>
</organism>